<dbReference type="EMBL" id="BART01003101">
    <property type="protein sequence ID" value="GAG72077.1"/>
    <property type="molecule type" value="Genomic_DNA"/>
</dbReference>
<gene>
    <name evidence="1" type="ORF">S01H4_08838</name>
</gene>
<organism evidence="1">
    <name type="scientific">marine sediment metagenome</name>
    <dbReference type="NCBI Taxonomy" id="412755"/>
    <lineage>
        <taxon>unclassified sequences</taxon>
        <taxon>metagenomes</taxon>
        <taxon>ecological metagenomes</taxon>
    </lineage>
</organism>
<sequence>MAELSINDGLLLTERTEEEIKTPEGNIAVKPLWLWAIEAGFSHD</sequence>
<protein>
    <submittedName>
        <fullName evidence="1">Uncharacterized protein</fullName>
    </submittedName>
</protein>
<evidence type="ECO:0000313" key="1">
    <source>
        <dbReference type="EMBL" id="GAG72077.1"/>
    </source>
</evidence>
<name>X1ARX9_9ZZZZ</name>
<accession>X1ARX9</accession>
<proteinExistence type="predicted"/>
<dbReference type="AlphaFoldDB" id="X1ARX9"/>
<comment type="caution">
    <text evidence="1">The sequence shown here is derived from an EMBL/GenBank/DDBJ whole genome shotgun (WGS) entry which is preliminary data.</text>
</comment>
<reference evidence="1" key="1">
    <citation type="journal article" date="2014" name="Front. Microbiol.">
        <title>High frequency of phylogenetically diverse reductive dehalogenase-homologous genes in deep subseafloor sedimentary metagenomes.</title>
        <authorList>
            <person name="Kawai M."/>
            <person name="Futagami T."/>
            <person name="Toyoda A."/>
            <person name="Takaki Y."/>
            <person name="Nishi S."/>
            <person name="Hori S."/>
            <person name="Arai W."/>
            <person name="Tsubouchi T."/>
            <person name="Morono Y."/>
            <person name="Uchiyama I."/>
            <person name="Ito T."/>
            <person name="Fujiyama A."/>
            <person name="Inagaki F."/>
            <person name="Takami H."/>
        </authorList>
    </citation>
    <scope>NUCLEOTIDE SEQUENCE</scope>
    <source>
        <strain evidence="1">Expedition CK06-06</strain>
    </source>
</reference>